<reference evidence="3" key="1">
    <citation type="submission" date="2022-04" db="EMBL/GenBank/DDBJ databases">
        <title>Whole genome sequence of Sphaerotilus sp. FB-5.</title>
        <authorList>
            <person name="Takeda M."/>
            <person name="Narihara S."/>
            <person name="Akimoto M."/>
            <person name="Akimoto R."/>
            <person name="Nishiyashiki S."/>
            <person name="Murakami T."/>
        </authorList>
    </citation>
    <scope>NUCLEOTIDE SEQUENCE</scope>
    <source>
        <strain evidence="3">FB-5</strain>
    </source>
</reference>
<feature type="chain" id="PRO_5045075801" description="Pyrrolo-quinoline quinone repeat domain-containing protein" evidence="1">
    <location>
        <begin position="40"/>
        <end position="411"/>
    </location>
</feature>
<dbReference type="InterPro" id="IPR002372">
    <property type="entry name" value="PQQ_rpt_dom"/>
</dbReference>
<dbReference type="RefSeq" id="WP_251971683.1">
    <property type="nucleotide sequence ID" value="NZ_AP025730.1"/>
</dbReference>
<evidence type="ECO:0000313" key="4">
    <source>
        <dbReference type="Proteomes" id="UP001057498"/>
    </source>
</evidence>
<keyword evidence="1" id="KW-0732">Signal</keyword>
<dbReference type="SUPFAM" id="SSF63829">
    <property type="entry name" value="Calcium-dependent phosphotriesterase"/>
    <property type="match status" value="1"/>
</dbReference>
<keyword evidence="4" id="KW-1185">Reference proteome</keyword>
<dbReference type="Pfam" id="PF13360">
    <property type="entry name" value="PQQ_2"/>
    <property type="match status" value="1"/>
</dbReference>
<evidence type="ECO:0000256" key="1">
    <source>
        <dbReference type="SAM" id="SignalP"/>
    </source>
</evidence>
<dbReference type="Proteomes" id="UP001057498">
    <property type="component" value="Chromosome"/>
</dbReference>
<organism evidence="3 4">
    <name type="scientific">Sphaerotilus microaerophilus</name>
    <dbReference type="NCBI Taxonomy" id="2914710"/>
    <lineage>
        <taxon>Bacteria</taxon>
        <taxon>Pseudomonadati</taxon>
        <taxon>Pseudomonadota</taxon>
        <taxon>Betaproteobacteria</taxon>
        <taxon>Burkholderiales</taxon>
        <taxon>Sphaerotilaceae</taxon>
        <taxon>Sphaerotilus</taxon>
    </lineage>
</organism>
<name>A0ABN6PGH5_9BURK</name>
<dbReference type="Gene3D" id="2.120.10.30">
    <property type="entry name" value="TolB, C-terminal domain"/>
    <property type="match status" value="1"/>
</dbReference>
<dbReference type="EMBL" id="AP025730">
    <property type="protein sequence ID" value="BDI03392.1"/>
    <property type="molecule type" value="Genomic_DNA"/>
</dbReference>
<evidence type="ECO:0000259" key="2">
    <source>
        <dbReference type="Pfam" id="PF13360"/>
    </source>
</evidence>
<feature type="signal peptide" evidence="1">
    <location>
        <begin position="1"/>
        <end position="39"/>
    </location>
</feature>
<sequence length="411" mass="44626">MPCPTALPRALRPALPLNTPPLTLLALAAGLWLASSAGAAGPAGSAVATSAPAPAAAASRAPGVRVKVTPEMTGAGIVSSGVTLPPIPPVTGSRTKPVPSWGKPLPYPIVIADRRNNRLIEVAPDKRIVWELPSPNLAFYRGNEDVNFSADGKRLAVSEEDNFDLHIVDYEQRTVTWTYGVPDTRGSKDGLLNYPDDSHLLDDGKFLTADIRNCRVLIIDPQTNQVATQWGQPGQCKHNPPQQLAWPNGATPMDNGDILVSEITDAWISRITREGKVRWSVKAPKVRYPSDAFPTVDGKQVIVADFSKPGRVVIFDPATGKPTWEYFQKDGEGSLDHPSIARELPDTGDVLIVDDLHDRVIVVDRQTKAIIWQYGVKGVKGHKPGYLNYPDGVDLDVFRDWKQATAARPKT</sequence>
<evidence type="ECO:0000313" key="3">
    <source>
        <dbReference type="EMBL" id="BDI03392.1"/>
    </source>
</evidence>
<dbReference type="SMART" id="SM00564">
    <property type="entry name" value="PQQ"/>
    <property type="match status" value="2"/>
</dbReference>
<dbReference type="InterPro" id="IPR018391">
    <property type="entry name" value="PQQ_b-propeller_rpt"/>
</dbReference>
<feature type="domain" description="Pyrrolo-quinoline quinone repeat" evidence="2">
    <location>
        <begin position="228"/>
        <end position="378"/>
    </location>
</feature>
<dbReference type="InterPro" id="IPR011042">
    <property type="entry name" value="6-blade_b-propeller_TolB-like"/>
</dbReference>
<protein>
    <recommendedName>
        <fullName evidence="2">Pyrrolo-quinoline quinone repeat domain-containing protein</fullName>
    </recommendedName>
</protein>
<gene>
    <name evidence="3" type="ORF">CATMQ487_03620</name>
</gene>
<accession>A0ABN6PGH5</accession>
<proteinExistence type="predicted"/>